<name>A0A6H1WSX3_9BACT</name>
<evidence type="ECO:0000256" key="7">
    <source>
        <dbReference type="ARBA" id="ARBA00022741"/>
    </source>
</evidence>
<evidence type="ECO:0000256" key="6">
    <source>
        <dbReference type="ARBA" id="ARBA00022692"/>
    </source>
</evidence>
<dbReference type="GO" id="GO:0000155">
    <property type="term" value="F:phosphorelay sensor kinase activity"/>
    <property type="evidence" value="ECO:0007669"/>
    <property type="project" value="InterPro"/>
</dbReference>
<evidence type="ECO:0000313" key="17">
    <source>
        <dbReference type="Proteomes" id="UP000501253"/>
    </source>
</evidence>
<evidence type="ECO:0000256" key="5">
    <source>
        <dbReference type="ARBA" id="ARBA00022679"/>
    </source>
</evidence>
<evidence type="ECO:0000256" key="12">
    <source>
        <dbReference type="ARBA" id="ARBA00023136"/>
    </source>
</evidence>
<dbReference type="RefSeq" id="WP_168719619.1">
    <property type="nucleotide sequence ID" value="NZ_CP042909.1"/>
</dbReference>
<dbReference type="EMBL" id="CP042909">
    <property type="protein sequence ID" value="QJA06271.1"/>
    <property type="molecule type" value="Genomic_DNA"/>
</dbReference>
<dbReference type="CDD" id="cd06225">
    <property type="entry name" value="HAMP"/>
    <property type="match status" value="1"/>
</dbReference>
<feature type="domain" description="Histidine kinase" evidence="14">
    <location>
        <begin position="244"/>
        <end position="455"/>
    </location>
</feature>
<dbReference type="InterPro" id="IPR003594">
    <property type="entry name" value="HATPase_dom"/>
</dbReference>
<keyword evidence="12 13" id="KW-0472">Membrane</keyword>
<dbReference type="Pfam" id="PF00672">
    <property type="entry name" value="HAMP"/>
    <property type="match status" value="1"/>
</dbReference>
<dbReference type="FunFam" id="3.30.565.10:FF:000037">
    <property type="entry name" value="Hybrid sensor histidine kinase/response regulator"/>
    <property type="match status" value="1"/>
</dbReference>
<dbReference type="InterPro" id="IPR036890">
    <property type="entry name" value="HATPase_C_sf"/>
</dbReference>
<evidence type="ECO:0000313" key="16">
    <source>
        <dbReference type="EMBL" id="QJA06271.1"/>
    </source>
</evidence>
<dbReference type="InterPro" id="IPR003660">
    <property type="entry name" value="HAMP_dom"/>
</dbReference>
<evidence type="ECO:0000259" key="15">
    <source>
        <dbReference type="PROSITE" id="PS50885"/>
    </source>
</evidence>
<feature type="domain" description="HAMP" evidence="15">
    <location>
        <begin position="182"/>
        <end position="236"/>
    </location>
</feature>
<dbReference type="EC" id="2.7.13.3" evidence="3"/>
<dbReference type="SUPFAM" id="SSF158472">
    <property type="entry name" value="HAMP domain-like"/>
    <property type="match status" value="1"/>
</dbReference>
<evidence type="ECO:0000259" key="14">
    <source>
        <dbReference type="PROSITE" id="PS50109"/>
    </source>
</evidence>
<dbReference type="Gene3D" id="6.10.340.10">
    <property type="match status" value="1"/>
</dbReference>
<sequence>MRPKSLFRSLAFRLATLYALLFLGSLVGLFGAVHLILSQRLLQNQDQDLQEDLREIFTLYERKGLPGLKDLAAAEAREKGPGHYFFRLRDARKRVIFIEGSSWFSRLPWPEKTPAVPTFYLFRAPSGVKIRGVVFQLGPYRAEMAVSLRFEGRTLREVHRAFLWSGGLALLLTLPLGFWLSRRSLRPIREMERVSREIMESRDFSRRVPLSGRGDEADRLAETFNLLLSRLEIYFRELLQIFDNLAHDFKNLLAHVRLLAERALEREGSEREELLVNILYESDRFLHLLDLLLDLSEAETGLLRLRWERFPLKDLLAEIRQVFEPLAAEKNLQFEVCLPEKELVILGDRARLLQALFNLVDNAFKYTPSGRRVRVEATEKDRMVRIKVEDAGPGLSPEEIPRIFDRFYTGRKGPKGRGLGLALVRAYIEAHGGEIRVESEPGRGSVFYIVLPQTSPVETTHPAKEIVQD</sequence>
<feature type="transmembrane region" description="Helical" evidence="13">
    <location>
        <begin position="12"/>
        <end position="37"/>
    </location>
</feature>
<dbReference type="InterPro" id="IPR003661">
    <property type="entry name" value="HisK_dim/P_dom"/>
</dbReference>
<dbReference type="InterPro" id="IPR050428">
    <property type="entry name" value="TCS_sensor_his_kinase"/>
</dbReference>
<protein>
    <recommendedName>
        <fullName evidence="3">histidine kinase</fullName>
        <ecNumber evidence="3">2.7.13.3</ecNumber>
    </recommendedName>
</protein>
<organism evidence="16 17">
    <name type="scientific">Thermosulfurimonas marina</name>
    <dbReference type="NCBI Taxonomy" id="2047767"/>
    <lineage>
        <taxon>Bacteria</taxon>
        <taxon>Pseudomonadati</taxon>
        <taxon>Thermodesulfobacteriota</taxon>
        <taxon>Thermodesulfobacteria</taxon>
        <taxon>Thermodesulfobacteriales</taxon>
        <taxon>Thermodesulfobacteriaceae</taxon>
        <taxon>Thermosulfurimonas</taxon>
    </lineage>
</organism>
<dbReference type="Gene3D" id="3.30.565.10">
    <property type="entry name" value="Histidine kinase-like ATPase, C-terminal domain"/>
    <property type="match status" value="1"/>
</dbReference>
<comment type="catalytic activity">
    <reaction evidence="1">
        <text>ATP + protein L-histidine = ADP + protein N-phospho-L-histidine.</text>
        <dbReference type="EC" id="2.7.13.3"/>
    </reaction>
</comment>
<keyword evidence="8 16" id="KW-0418">Kinase</keyword>
<dbReference type="AlphaFoldDB" id="A0A6H1WSX3"/>
<dbReference type="Pfam" id="PF00512">
    <property type="entry name" value="HisKA"/>
    <property type="match status" value="1"/>
</dbReference>
<evidence type="ECO:0000256" key="11">
    <source>
        <dbReference type="ARBA" id="ARBA00023012"/>
    </source>
</evidence>
<dbReference type="CDD" id="cd00075">
    <property type="entry name" value="HATPase"/>
    <property type="match status" value="1"/>
</dbReference>
<evidence type="ECO:0000256" key="3">
    <source>
        <dbReference type="ARBA" id="ARBA00012438"/>
    </source>
</evidence>
<dbReference type="PROSITE" id="PS50109">
    <property type="entry name" value="HIS_KIN"/>
    <property type="match status" value="1"/>
</dbReference>
<keyword evidence="11" id="KW-0902">Two-component regulatory system</keyword>
<gene>
    <name evidence="16" type="ORF">FVE67_05390</name>
</gene>
<dbReference type="SUPFAM" id="SSF47384">
    <property type="entry name" value="Homodimeric domain of signal transducing histidine kinase"/>
    <property type="match status" value="1"/>
</dbReference>
<dbReference type="KEGG" id="tmai:FVE67_05390"/>
<dbReference type="InterPro" id="IPR005467">
    <property type="entry name" value="His_kinase_dom"/>
</dbReference>
<keyword evidence="9" id="KW-0067">ATP-binding</keyword>
<dbReference type="PANTHER" id="PTHR45436">
    <property type="entry name" value="SENSOR HISTIDINE KINASE YKOH"/>
    <property type="match status" value="1"/>
</dbReference>
<evidence type="ECO:0000256" key="1">
    <source>
        <dbReference type="ARBA" id="ARBA00000085"/>
    </source>
</evidence>
<dbReference type="GO" id="GO:0005886">
    <property type="term" value="C:plasma membrane"/>
    <property type="evidence" value="ECO:0007669"/>
    <property type="project" value="TreeGrafter"/>
</dbReference>
<dbReference type="InterPro" id="IPR036097">
    <property type="entry name" value="HisK_dim/P_sf"/>
</dbReference>
<evidence type="ECO:0000256" key="2">
    <source>
        <dbReference type="ARBA" id="ARBA00004370"/>
    </source>
</evidence>
<keyword evidence="17" id="KW-1185">Reference proteome</keyword>
<dbReference type="SMART" id="SM00388">
    <property type="entry name" value="HisKA"/>
    <property type="match status" value="1"/>
</dbReference>
<keyword evidence="5" id="KW-0808">Transferase</keyword>
<keyword evidence="10 13" id="KW-1133">Transmembrane helix</keyword>
<keyword evidence="6 13" id="KW-0812">Transmembrane</keyword>
<evidence type="ECO:0000256" key="10">
    <source>
        <dbReference type="ARBA" id="ARBA00022989"/>
    </source>
</evidence>
<proteinExistence type="predicted"/>
<dbReference type="SMART" id="SM00304">
    <property type="entry name" value="HAMP"/>
    <property type="match status" value="1"/>
</dbReference>
<dbReference type="Proteomes" id="UP000501253">
    <property type="component" value="Chromosome"/>
</dbReference>
<accession>A0A6H1WSX3</accession>
<dbReference type="SUPFAM" id="SSF55874">
    <property type="entry name" value="ATPase domain of HSP90 chaperone/DNA topoisomerase II/histidine kinase"/>
    <property type="match status" value="1"/>
</dbReference>
<keyword evidence="4" id="KW-0597">Phosphoprotein</keyword>
<dbReference type="PANTHER" id="PTHR45436:SF8">
    <property type="entry name" value="HISTIDINE KINASE"/>
    <property type="match status" value="1"/>
</dbReference>
<keyword evidence="7" id="KW-0547">Nucleotide-binding</keyword>
<feature type="transmembrane region" description="Helical" evidence="13">
    <location>
        <begin position="161"/>
        <end position="181"/>
    </location>
</feature>
<evidence type="ECO:0000256" key="9">
    <source>
        <dbReference type="ARBA" id="ARBA00022840"/>
    </source>
</evidence>
<dbReference type="InterPro" id="IPR004358">
    <property type="entry name" value="Sig_transdc_His_kin-like_C"/>
</dbReference>
<evidence type="ECO:0000256" key="4">
    <source>
        <dbReference type="ARBA" id="ARBA00022553"/>
    </source>
</evidence>
<reference evidence="16 17" key="1">
    <citation type="submission" date="2019-08" db="EMBL/GenBank/DDBJ databases">
        <title>Complete genome sequence of Thermosulfurimonas marina SU872T, an anaerobic thermophilic chemolithoautotrophic bacterium isolated from a shallow marine hydrothermal vent.</title>
        <authorList>
            <person name="Allioux M."/>
            <person name="Jebbar M."/>
            <person name="Slobodkina G."/>
            <person name="Slobodkin A."/>
            <person name="Moalic Y."/>
            <person name="Frolova A."/>
            <person name="Shao Z."/>
            <person name="Alain K."/>
        </authorList>
    </citation>
    <scope>NUCLEOTIDE SEQUENCE [LARGE SCALE GENOMIC DNA]</scope>
    <source>
        <strain evidence="16 17">SU872</strain>
    </source>
</reference>
<dbReference type="GO" id="GO:0005524">
    <property type="term" value="F:ATP binding"/>
    <property type="evidence" value="ECO:0007669"/>
    <property type="project" value="UniProtKB-KW"/>
</dbReference>
<dbReference type="Pfam" id="PF02518">
    <property type="entry name" value="HATPase_c"/>
    <property type="match status" value="1"/>
</dbReference>
<comment type="subcellular location">
    <subcellularLocation>
        <location evidence="2">Membrane</location>
    </subcellularLocation>
</comment>
<dbReference type="SMART" id="SM00387">
    <property type="entry name" value="HATPase_c"/>
    <property type="match status" value="1"/>
</dbReference>
<evidence type="ECO:0000256" key="13">
    <source>
        <dbReference type="SAM" id="Phobius"/>
    </source>
</evidence>
<dbReference type="PRINTS" id="PR00344">
    <property type="entry name" value="BCTRLSENSOR"/>
</dbReference>
<dbReference type="PROSITE" id="PS50885">
    <property type="entry name" value="HAMP"/>
    <property type="match status" value="1"/>
</dbReference>
<evidence type="ECO:0000256" key="8">
    <source>
        <dbReference type="ARBA" id="ARBA00022777"/>
    </source>
</evidence>